<proteinExistence type="inferred from homology"/>
<dbReference type="PROSITE" id="PS01031">
    <property type="entry name" value="SHSP"/>
    <property type="match status" value="1"/>
</dbReference>
<evidence type="ECO:0000313" key="5">
    <source>
        <dbReference type="EMBL" id="EFA76952.1"/>
    </source>
</evidence>
<dbReference type="EMBL" id="ADBJ01000044">
    <property type="protein sequence ID" value="EFA76952.1"/>
    <property type="molecule type" value="Genomic_DNA"/>
</dbReference>
<comment type="similarity">
    <text evidence="2 3">Belongs to the small heat shock protein (HSP20) family.</text>
</comment>
<gene>
    <name evidence="5" type="ORF">PPL_09704</name>
</gene>
<dbReference type="CDD" id="cd06464">
    <property type="entry name" value="ACD_sHsps-like"/>
    <property type="match status" value="1"/>
</dbReference>
<dbReference type="PANTHER" id="PTHR46733">
    <property type="entry name" value="26.5 KDA HEAT SHOCK PROTEIN, MITOCHONDRIAL"/>
    <property type="match status" value="1"/>
</dbReference>
<evidence type="ECO:0000259" key="4">
    <source>
        <dbReference type="PROSITE" id="PS01031"/>
    </source>
</evidence>
<protein>
    <recommendedName>
        <fullName evidence="4">SHSP domain-containing protein</fullName>
    </recommendedName>
</protein>
<reference evidence="5 6" key="1">
    <citation type="journal article" date="2011" name="Genome Res.">
        <title>Phylogeny-wide analysis of social amoeba genomes highlights ancient origins for complex intercellular communication.</title>
        <authorList>
            <person name="Heidel A.J."/>
            <person name="Lawal H.M."/>
            <person name="Felder M."/>
            <person name="Schilde C."/>
            <person name="Helps N.R."/>
            <person name="Tunggal B."/>
            <person name="Rivero F."/>
            <person name="John U."/>
            <person name="Schleicher M."/>
            <person name="Eichinger L."/>
            <person name="Platzer M."/>
            <person name="Noegel A.A."/>
            <person name="Schaap P."/>
            <person name="Gloeckner G."/>
        </authorList>
    </citation>
    <scope>NUCLEOTIDE SEQUENCE [LARGE SCALE GENOMIC DNA]</scope>
    <source>
        <strain evidence="6">ATCC 26659 / Pp 5 / PN500</strain>
    </source>
</reference>
<dbReference type="AlphaFoldDB" id="D3BNK1"/>
<dbReference type="GO" id="GO:0009408">
    <property type="term" value="P:response to heat"/>
    <property type="evidence" value="ECO:0007669"/>
    <property type="project" value="InterPro"/>
</dbReference>
<dbReference type="PANTHER" id="PTHR46733:SF4">
    <property type="entry name" value="HEAT SHOCK PROTEIN 21, CHLOROPLASTIC"/>
    <property type="match status" value="1"/>
</dbReference>
<accession>D3BNK1</accession>
<feature type="domain" description="SHSP" evidence="4">
    <location>
        <begin position="100"/>
        <end position="209"/>
    </location>
</feature>
<dbReference type="STRING" id="670386.D3BNK1"/>
<dbReference type="InterPro" id="IPR002068">
    <property type="entry name" value="A-crystallin/Hsp20_dom"/>
</dbReference>
<comment type="caution">
    <text evidence="5">The sequence shown here is derived from an EMBL/GenBank/DDBJ whole genome shotgun (WGS) entry which is preliminary data.</text>
</comment>
<organism evidence="5 6">
    <name type="scientific">Heterostelium pallidum (strain ATCC 26659 / Pp 5 / PN500)</name>
    <name type="common">Cellular slime mold</name>
    <name type="synonym">Polysphondylium pallidum</name>
    <dbReference type="NCBI Taxonomy" id="670386"/>
    <lineage>
        <taxon>Eukaryota</taxon>
        <taxon>Amoebozoa</taxon>
        <taxon>Evosea</taxon>
        <taxon>Eumycetozoa</taxon>
        <taxon>Dictyostelia</taxon>
        <taxon>Acytosteliales</taxon>
        <taxon>Acytosteliaceae</taxon>
        <taxon>Heterostelium</taxon>
    </lineage>
</organism>
<sequence length="209" mass="24257">MNQLVRPLSSISRSGRNLIAPTVRYYGTSNDQKNLKDIVKDKKKELKEPKKYDHHEFDDAMKSFKDTFFNNRLSKWFHEFEDMFPGIKEKAQSMPEALGSWGSEFRTPKTFWQKDDKAYSLKVEMPGLTKDDIKVNFENGKLVIESNKESESKEEGTWSKSSFYKSMSIPENIDHENISAKMENGQLLITMPCKNQSEKTDLPKKINIA</sequence>
<dbReference type="SUPFAM" id="SSF49764">
    <property type="entry name" value="HSP20-like chaperones"/>
    <property type="match status" value="1"/>
</dbReference>
<name>D3BNK1_HETP5</name>
<dbReference type="InParanoid" id="D3BNK1"/>
<dbReference type="GeneID" id="31365179"/>
<dbReference type="Gene3D" id="2.60.40.790">
    <property type="match status" value="1"/>
</dbReference>
<dbReference type="Pfam" id="PF00011">
    <property type="entry name" value="HSP20"/>
    <property type="match status" value="1"/>
</dbReference>
<keyword evidence="1" id="KW-0346">Stress response</keyword>
<dbReference type="OMA" id="FECMNEQ"/>
<evidence type="ECO:0000256" key="1">
    <source>
        <dbReference type="ARBA" id="ARBA00023016"/>
    </source>
</evidence>
<dbReference type="InterPro" id="IPR008978">
    <property type="entry name" value="HSP20-like_chaperone"/>
</dbReference>
<evidence type="ECO:0000313" key="6">
    <source>
        <dbReference type="Proteomes" id="UP000001396"/>
    </source>
</evidence>
<dbReference type="Proteomes" id="UP000001396">
    <property type="component" value="Unassembled WGS sequence"/>
</dbReference>
<keyword evidence="6" id="KW-1185">Reference proteome</keyword>
<dbReference type="RefSeq" id="XP_020429084.1">
    <property type="nucleotide sequence ID" value="XM_020580497.1"/>
</dbReference>
<evidence type="ECO:0000256" key="3">
    <source>
        <dbReference type="RuleBase" id="RU003616"/>
    </source>
</evidence>
<dbReference type="InterPro" id="IPR044587">
    <property type="entry name" value="HSP21-like"/>
</dbReference>
<evidence type="ECO:0000256" key="2">
    <source>
        <dbReference type="PROSITE-ProRule" id="PRU00285"/>
    </source>
</evidence>